<keyword evidence="3" id="KW-0808">Transferase</keyword>
<dbReference type="CDD" id="cd03801">
    <property type="entry name" value="GT4_PimA-like"/>
    <property type="match status" value="1"/>
</dbReference>
<keyword evidence="4" id="KW-1185">Reference proteome</keyword>
<protein>
    <submittedName>
        <fullName evidence="3">Glycosyl transferase group 1</fullName>
    </submittedName>
</protein>
<dbReference type="AlphaFoldDB" id="B4D5F3"/>
<dbReference type="eggNOG" id="COG0438">
    <property type="taxonomic scope" value="Bacteria"/>
</dbReference>
<proteinExistence type="predicted"/>
<accession>B4D5F3</accession>
<dbReference type="SUPFAM" id="SSF53756">
    <property type="entry name" value="UDP-Glycosyltransferase/glycogen phosphorylase"/>
    <property type="match status" value="1"/>
</dbReference>
<dbReference type="Pfam" id="PF00534">
    <property type="entry name" value="Glycos_transf_1"/>
    <property type="match status" value="1"/>
</dbReference>
<dbReference type="Pfam" id="PF13439">
    <property type="entry name" value="Glyco_transf_4"/>
    <property type="match status" value="1"/>
</dbReference>
<dbReference type="EMBL" id="ABVL01000013">
    <property type="protein sequence ID" value="EDY18358.1"/>
    <property type="molecule type" value="Genomic_DNA"/>
</dbReference>
<evidence type="ECO:0000259" key="1">
    <source>
        <dbReference type="Pfam" id="PF00534"/>
    </source>
</evidence>
<feature type="domain" description="Glycosyl transferase family 1" evidence="1">
    <location>
        <begin position="197"/>
        <end position="313"/>
    </location>
</feature>
<evidence type="ECO:0000313" key="4">
    <source>
        <dbReference type="Proteomes" id="UP000005824"/>
    </source>
</evidence>
<feature type="domain" description="Glycosyltransferase subfamily 4-like N-terminal" evidence="2">
    <location>
        <begin position="14"/>
        <end position="186"/>
    </location>
</feature>
<dbReference type="GO" id="GO:0016757">
    <property type="term" value="F:glycosyltransferase activity"/>
    <property type="evidence" value="ECO:0007669"/>
    <property type="project" value="InterPro"/>
</dbReference>
<dbReference type="PANTHER" id="PTHR12526">
    <property type="entry name" value="GLYCOSYLTRANSFERASE"/>
    <property type="match status" value="1"/>
</dbReference>
<dbReference type="STRING" id="497964.CfE428DRAFT_4142"/>
<name>B4D5F3_9BACT</name>
<gene>
    <name evidence="3" type="ORF">CfE428DRAFT_4142</name>
</gene>
<organism evidence="3 4">
    <name type="scientific">Chthoniobacter flavus Ellin428</name>
    <dbReference type="NCBI Taxonomy" id="497964"/>
    <lineage>
        <taxon>Bacteria</taxon>
        <taxon>Pseudomonadati</taxon>
        <taxon>Verrucomicrobiota</taxon>
        <taxon>Spartobacteria</taxon>
        <taxon>Chthoniobacterales</taxon>
        <taxon>Chthoniobacteraceae</taxon>
        <taxon>Chthoniobacter</taxon>
    </lineage>
</organism>
<dbReference type="PANTHER" id="PTHR12526:SF636">
    <property type="entry name" value="BLL3647 PROTEIN"/>
    <property type="match status" value="1"/>
</dbReference>
<dbReference type="Proteomes" id="UP000005824">
    <property type="component" value="Unassembled WGS sequence"/>
</dbReference>
<evidence type="ECO:0000313" key="3">
    <source>
        <dbReference type="EMBL" id="EDY18358.1"/>
    </source>
</evidence>
<dbReference type="InterPro" id="IPR028098">
    <property type="entry name" value="Glyco_trans_4-like_N"/>
</dbReference>
<dbReference type="InterPro" id="IPR001296">
    <property type="entry name" value="Glyco_trans_1"/>
</dbReference>
<evidence type="ECO:0000259" key="2">
    <source>
        <dbReference type="Pfam" id="PF13439"/>
    </source>
</evidence>
<reference evidence="3 4" key="1">
    <citation type="journal article" date="2011" name="J. Bacteriol.">
        <title>Genome sequence of Chthoniobacter flavus Ellin428, an aerobic heterotrophic soil bacterium.</title>
        <authorList>
            <person name="Kant R."/>
            <person name="van Passel M.W."/>
            <person name="Palva A."/>
            <person name="Lucas S."/>
            <person name="Lapidus A."/>
            <person name="Glavina Del Rio T."/>
            <person name="Dalin E."/>
            <person name="Tice H."/>
            <person name="Bruce D."/>
            <person name="Goodwin L."/>
            <person name="Pitluck S."/>
            <person name="Larimer F.W."/>
            <person name="Land M.L."/>
            <person name="Hauser L."/>
            <person name="Sangwan P."/>
            <person name="de Vos W.M."/>
            <person name="Janssen P.H."/>
            <person name="Smidt H."/>
        </authorList>
    </citation>
    <scope>NUCLEOTIDE SEQUENCE [LARGE SCALE GENOMIC DNA]</scope>
    <source>
        <strain evidence="3 4">Ellin428</strain>
    </source>
</reference>
<sequence>MRILLASSSSGSRGGGELYLLYLGRALAQRGHTVLLWASDHPRMDELANSFSGIGEVLRSPYRNTYDRRGRSLSSYLNLRAVGQLAREWKKARPDILHVNKQNLEDGLDLLHAARRSHLPNICTIHLTQSAGYLKAKLAPARDFIARRALRNYHNPLVTVLENRCQDLVSFIGESPRIRMIPNGVPIYDIARRPAARETKRADLGIGEDELLVIAVGRMVPQKRPLEFLARAENVLRRYPKAKFLWVGDGELSGAWDDWIEAHKMGRTIRRLPWRNDIPSLLMAADVFLHVAEYEGLPLAILEAMSAALPCAIASHLLREMPFLDASNSISVGADGTWMDALSDSKQLLTIGAASRKLVEEKYSYATMAEAYEALYREALGKP</sequence>
<dbReference type="RefSeq" id="WP_006981466.1">
    <property type="nucleotide sequence ID" value="NZ_ABVL01000013.1"/>
</dbReference>
<dbReference type="Gene3D" id="3.40.50.2000">
    <property type="entry name" value="Glycogen Phosphorylase B"/>
    <property type="match status" value="2"/>
</dbReference>
<dbReference type="InParanoid" id="B4D5F3"/>
<comment type="caution">
    <text evidence="3">The sequence shown here is derived from an EMBL/GenBank/DDBJ whole genome shotgun (WGS) entry which is preliminary data.</text>
</comment>